<keyword evidence="2" id="KW-0808">Transferase</keyword>
<keyword evidence="4" id="KW-1185">Reference proteome</keyword>
<dbReference type="CDD" id="cd02440">
    <property type="entry name" value="AdoMet_MTases"/>
    <property type="match status" value="1"/>
</dbReference>
<dbReference type="Pfam" id="PF14904">
    <property type="entry name" value="FAM86"/>
    <property type="match status" value="1"/>
</dbReference>
<dbReference type="InterPro" id="IPR019410">
    <property type="entry name" value="Methyltransf_16"/>
</dbReference>
<reference evidence="5" key="1">
    <citation type="submission" date="2022-11" db="UniProtKB">
        <authorList>
            <consortium name="WormBaseParasite"/>
        </authorList>
    </citation>
    <scope>IDENTIFICATION</scope>
</reference>
<dbReference type="GO" id="GO:0032991">
    <property type="term" value="C:protein-containing complex"/>
    <property type="evidence" value="ECO:0007669"/>
    <property type="project" value="TreeGrafter"/>
</dbReference>
<dbReference type="Proteomes" id="UP000887566">
    <property type="component" value="Unplaced"/>
</dbReference>
<evidence type="ECO:0000256" key="1">
    <source>
        <dbReference type="ARBA" id="ARBA00005511"/>
    </source>
</evidence>
<evidence type="ECO:0000313" key="4">
    <source>
        <dbReference type="Proteomes" id="UP000887566"/>
    </source>
</evidence>
<dbReference type="SUPFAM" id="SSF53335">
    <property type="entry name" value="S-adenosyl-L-methionine-dependent methyltransferases"/>
    <property type="match status" value="1"/>
</dbReference>
<dbReference type="AlphaFoldDB" id="A0A914WF31"/>
<dbReference type="InterPro" id="IPR029063">
    <property type="entry name" value="SAM-dependent_MTases_sf"/>
</dbReference>
<evidence type="ECO:0000313" key="5">
    <source>
        <dbReference type="WBParaSite" id="PSAMB.scaffold3986size16127.g23114.t1"/>
    </source>
</evidence>
<proteinExistence type="inferred from homology"/>
<dbReference type="Pfam" id="PF10294">
    <property type="entry name" value="Methyltransf_16"/>
    <property type="match status" value="1"/>
</dbReference>
<evidence type="ECO:0000256" key="2">
    <source>
        <dbReference type="ARBA" id="ARBA00022679"/>
    </source>
</evidence>
<name>A0A914WF31_9BILA</name>
<dbReference type="WBParaSite" id="PSAMB.scaffold3986size16127.g23114.t1">
    <property type="protein sequence ID" value="PSAMB.scaffold3986size16127.g23114.t1"/>
    <property type="gene ID" value="PSAMB.scaffold3986size16127.g23114"/>
</dbReference>
<evidence type="ECO:0000259" key="3">
    <source>
        <dbReference type="Pfam" id="PF14904"/>
    </source>
</evidence>
<comment type="similarity">
    <text evidence="1">Belongs to the class I-like SAM-binding methyltransferase superfamily. EEF2KMT family.</text>
</comment>
<protein>
    <submittedName>
        <fullName evidence="5">FAM86 N-terminal domain-containing protein</fullName>
    </submittedName>
</protein>
<dbReference type="GO" id="GO:0016740">
    <property type="term" value="F:transferase activity"/>
    <property type="evidence" value="ECO:0007669"/>
    <property type="project" value="UniProtKB-KW"/>
</dbReference>
<dbReference type="Gene3D" id="3.40.50.150">
    <property type="entry name" value="Vaccinia Virus protein VP39"/>
    <property type="match status" value="1"/>
</dbReference>
<dbReference type="InterPro" id="IPR029426">
    <property type="entry name" value="FAM86_N"/>
</dbReference>
<sequence>MENALFDLINLHNFSRLYHARVPVNCLEIDSIISELKDPNTQIALCNSTISSSADVKYPPRNDYRKRVLKAITEKLEATQTEICTELYEAVCASMAATDENANPTDISHRLFLFDGANPLVIGENVHQLSEGTTGLSAWQAAFTMAEWAAQNAKMFAGKNVLELGCGVGVTGLAVLRCCRPMSYTFTDGNDKVLDRLRANVSLNSADFEPGRLFIEKLDWSDFDPYRLPTKPDIVLGSDLCFEPSLFPALVSVLNYFIRRKKAECFIATTIRNEDTQGQFLHELGQLGLTISEEWKEESTSLGERMFPFIPSVQCECVIQQIRAV</sequence>
<dbReference type="PANTHER" id="PTHR14614:SF130">
    <property type="entry name" value="PROTEIN-LYSINE N-METHYLTRANSFERASE EEF2KMT"/>
    <property type="match status" value="1"/>
</dbReference>
<feature type="domain" description="FAM86 N-terminal" evidence="3">
    <location>
        <begin position="11"/>
        <end position="91"/>
    </location>
</feature>
<organism evidence="4 5">
    <name type="scientific">Plectus sambesii</name>
    <dbReference type="NCBI Taxonomy" id="2011161"/>
    <lineage>
        <taxon>Eukaryota</taxon>
        <taxon>Metazoa</taxon>
        <taxon>Ecdysozoa</taxon>
        <taxon>Nematoda</taxon>
        <taxon>Chromadorea</taxon>
        <taxon>Plectida</taxon>
        <taxon>Plectina</taxon>
        <taxon>Plectoidea</taxon>
        <taxon>Plectidae</taxon>
        <taxon>Plectus</taxon>
    </lineage>
</organism>
<dbReference type="PANTHER" id="PTHR14614">
    <property type="entry name" value="HEPATOCELLULAR CARCINOMA-ASSOCIATED ANTIGEN"/>
    <property type="match status" value="1"/>
</dbReference>
<accession>A0A914WF31</accession>